<evidence type="ECO:0000256" key="1">
    <source>
        <dbReference type="SAM" id="MobiDB-lite"/>
    </source>
</evidence>
<gene>
    <name evidence="2" type="ORF">AXF42_Ash006582</name>
</gene>
<dbReference type="Proteomes" id="UP000236161">
    <property type="component" value="Unassembled WGS sequence"/>
</dbReference>
<evidence type="ECO:0000313" key="3">
    <source>
        <dbReference type="Proteomes" id="UP000236161"/>
    </source>
</evidence>
<accession>A0A2I0AZH7</accession>
<reference evidence="2 3" key="1">
    <citation type="journal article" date="2017" name="Nature">
        <title>The Apostasia genome and the evolution of orchids.</title>
        <authorList>
            <person name="Zhang G.Q."/>
            <person name="Liu K.W."/>
            <person name="Li Z."/>
            <person name="Lohaus R."/>
            <person name="Hsiao Y.Y."/>
            <person name="Niu S.C."/>
            <person name="Wang J.Y."/>
            <person name="Lin Y.C."/>
            <person name="Xu Q."/>
            <person name="Chen L.J."/>
            <person name="Yoshida K."/>
            <person name="Fujiwara S."/>
            <person name="Wang Z.W."/>
            <person name="Zhang Y.Q."/>
            <person name="Mitsuda N."/>
            <person name="Wang M."/>
            <person name="Liu G.H."/>
            <person name="Pecoraro L."/>
            <person name="Huang H.X."/>
            <person name="Xiao X.J."/>
            <person name="Lin M."/>
            <person name="Wu X.Y."/>
            <person name="Wu W.L."/>
            <person name="Chen Y.Y."/>
            <person name="Chang S.B."/>
            <person name="Sakamoto S."/>
            <person name="Ohme-Takagi M."/>
            <person name="Yagi M."/>
            <person name="Zeng S.J."/>
            <person name="Shen C.Y."/>
            <person name="Yeh C.M."/>
            <person name="Luo Y.B."/>
            <person name="Tsai W.C."/>
            <person name="Van de Peer Y."/>
            <person name="Liu Z.J."/>
        </authorList>
    </citation>
    <scope>NUCLEOTIDE SEQUENCE [LARGE SCALE GENOMIC DNA]</scope>
    <source>
        <strain evidence="3">cv. Shenzhen</strain>
        <tissue evidence="2">Stem</tissue>
    </source>
</reference>
<evidence type="ECO:0000313" key="2">
    <source>
        <dbReference type="EMBL" id="PKA60947.1"/>
    </source>
</evidence>
<name>A0A2I0AZH7_9ASPA</name>
<sequence length="113" mass="12775">MVPVTKKLDLITPFPVQDTFSRPANQGSACSSYHGFPEEVPILKDSTFLSWLLAPPAADKRREPRVCSPSFLQKTRMKLHHPLPTNTPEQSSDGKKRRKRGIRSYQIGSKKTK</sequence>
<protein>
    <submittedName>
        <fullName evidence="2">Uncharacterized protein</fullName>
    </submittedName>
</protein>
<proteinExistence type="predicted"/>
<feature type="region of interest" description="Disordered" evidence="1">
    <location>
        <begin position="58"/>
        <end position="113"/>
    </location>
</feature>
<keyword evidence="3" id="KW-1185">Reference proteome</keyword>
<dbReference type="EMBL" id="KZ451935">
    <property type="protein sequence ID" value="PKA60947.1"/>
    <property type="molecule type" value="Genomic_DNA"/>
</dbReference>
<dbReference type="AlphaFoldDB" id="A0A2I0AZH7"/>
<organism evidence="2 3">
    <name type="scientific">Apostasia shenzhenica</name>
    <dbReference type="NCBI Taxonomy" id="1088818"/>
    <lineage>
        <taxon>Eukaryota</taxon>
        <taxon>Viridiplantae</taxon>
        <taxon>Streptophyta</taxon>
        <taxon>Embryophyta</taxon>
        <taxon>Tracheophyta</taxon>
        <taxon>Spermatophyta</taxon>
        <taxon>Magnoliopsida</taxon>
        <taxon>Liliopsida</taxon>
        <taxon>Asparagales</taxon>
        <taxon>Orchidaceae</taxon>
        <taxon>Apostasioideae</taxon>
        <taxon>Apostasia</taxon>
    </lineage>
</organism>